<dbReference type="GO" id="GO:0016779">
    <property type="term" value="F:nucleotidyltransferase activity"/>
    <property type="evidence" value="ECO:0007669"/>
    <property type="project" value="UniProtKB-KW"/>
</dbReference>
<sequence>MKAKMFLIGSLWLSLCCLLRVQPKKIGDPLDMAVNSVDDRYSTCATQMEAKVKKTYFEKEMENSVFSKAWKGAESCADRNMKQKEAADEALTKDHMQAICVYTAGGQADFYKAFNDAVKTNRQQYSSSFPFHSLHFWLTRAIQILKPNYNECYTTFRRMKSTLTGEVNQEIRFGNFASSSKLTTLTSFGNTTCFNITTCHGAYLKKYPKLKDHEQEVLIPPYETFKIVSKAKPQELNDCKTVYVLKDNGVESNLDCHVANQIIL</sequence>
<keyword evidence="9" id="KW-1185">Reference proteome</keyword>
<dbReference type="SUPFAM" id="SSF56399">
    <property type="entry name" value="ADP-ribosylation"/>
    <property type="match status" value="1"/>
</dbReference>
<name>M3ZTI3_XIPMA</name>
<dbReference type="InterPro" id="IPR050999">
    <property type="entry name" value="ADP-ribosyltransferase_ARG"/>
</dbReference>
<dbReference type="InterPro" id="IPR000768">
    <property type="entry name" value="ART"/>
</dbReference>
<evidence type="ECO:0000256" key="3">
    <source>
        <dbReference type="ARBA" id="ARBA00022679"/>
    </source>
</evidence>
<reference evidence="9" key="2">
    <citation type="journal article" date="2013" name="Nat. Genet.">
        <title>The genome of the platyfish, Xiphophorus maculatus, provides insights into evolutionary adaptation and several complex traits.</title>
        <authorList>
            <person name="Schartl M."/>
            <person name="Walter R.B."/>
            <person name="Shen Y."/>
            <person name="Garcia T."/>
            <person name="Catchen J."/>
            <person name="Amores A."/>
            <person name="Braasch I."/>
            <person name="Chalopin D."/>
            <person name="Volff J.N."/>
            <person name="Lesch K.P."/>
            <person name="Bisazza A."/>
            <person name="Minx P."/>
            <person name="Hillier L."/>
            <person name="Wilson R.K."/>
            <person name="Fuerstenberg S."/>
            <person name="Boore J."/>
            <person name="Searle S."/>
            <person name="Postlethwait J.H."/>
            <person name="Warren W.C."/>
        </authorList>
    </citation>
    <scope>NUCLEOTIDE SEQUENCE [LARGE SCALE GENOMIC DNA]</scope>
    <source>
        <strain evidence="9">JP 163 A</strain>
    </source>
</reference>
<dbReference type="Gene3D" id="3.90.176.10">
    <property type="entry name" value="Toxin ADP-ribosyltransferase, Chain A, domain 1"/>
    <property type="match status" value="1"/>
</dbReference>
<evidence type="ECO:0000313" key="8">
    <source>
        <dbReference type="Ensembl" id="ENSXMAP00000005526.2"/>
    </source>
</evidence>
<dbReference type="Ensembl" id="ENSXMAT00000005532.2">
    <property type="protein sequence ID" value="ENSXMAP00000005526.2"/>
    <property type="gene ID" value="ENSXMAG00000005515.2"/>
</dbReference>
<dbReference type="Pfam" id="PF01129">
    <property type="entry name" value="ART"/>
    <property type="match status" value="1"/>
</dbReference>
<keyword evidence="7" id="KW-0732">Signal</keyword>
<evidence type="ECO:0000256" key="5">
    <source>
        <dbReference type="ARBA" id="ARBA00022857"/>
    </source>
</evidence>
<accession>M3ZTI3</accession>
<dbReference type="InParanoid" id="M3ZTI3"/>
<evidence type="ECO:0000256" key="1">
    <source>
        <dbReference type="ARBA" id="ARBA00009558"/>
    </source>
</evidence>
<dbReference type="OMA" id="RYSTCAT"/>
<evidence type="ECO:0000256" key="7">
    <source>
        <dbReference type="RuleBase" id="RU361228"/>
    </source>
</evidence>
<comment type="catalytic activity">
    <reaction evidence="6 7">
        <text>L-arginyl-[protein] + NAD(+) = N(omega)-(ADP-D-ribosyl)-L-arginyl-[protein] + nicotinamide + H(+)</text>
        <dbReference type="Rhea" id="RHEA:19149"/>
        <dbReference type="Rhea" id="RHEA-COMP:10532"/>
        <dbReference type="Rhea" id="RHEA-COMP:15087"/>
        <dbReference type="ChEBI" id="CHEBI:15378"/>
        <dbReference type="ChEBI" id="CHEBI:17154"/>
        <dbReference type="ChEBI" id="CHEBI:29965"/>
        <dbReference type="ChEBI" id="CHEBI:57540"/>
        <dbReference type="ChEBI" id="CHEBI:142554"/>
        <dbReference type="EC" id="2.4.2.31"/>
    </reaction>
</comment>
<dbReference type="HOGENOM" id="CLU_059744_2_0_1"/>
<feature type="signal peptide" evidence="7">
    <location>
        <begin position="1"/>
        <end position="23"/>
    </location>
</feature>
<protein>
    <recommendedName>
        <fullName evidence="7">NAD(P)(+)--arginine ADP-ribosyltransferase</fullName>
        <ecNumber evidence="7">2.4.2.31</ecNumber>
    </recommendedName>
    <alternativeName>
        <fullName evidence="7">Mono(ADP-ribosyl)transferase</fullName>
    </alternativeName>
</protein>
<keyword evidence="2 7" id="KW-0328">Glycosyltransferase</keyword>
<proteinExistence type="inferred from homology"/>
<evidence type="ECO:0000313" key="9">
    <source>
        <dbReference type="Proteomes" id="UP000002852"/>
    </source>
</evidence>
<dbReference type="GO" id="GO:0106274">
    <property type="term" value="F:NAD+-protein-arginine ADP-ribosyltransferase activity"/>
    <property type="evidence" value="ECO:0007669"/>
    <property type="project" value="UniProtKB-EC"/>
</dbReference>
<keyword evidence="5 7" id="KW-0521">NADP</keyword>
<keyword evidence="3 7" id="KW-0808">Transferase</keyword>
<evidence type="ECO:0000256" key="4">
    <source>
        <dbReference type="ARBA" id="ARBA00022695"/>
    </source>
</evidence>
<dbReference type="GeneTree" id="ENSGT01030000234601"/>
<dbReference type="EC" id="2.4.2.31" evidence="7"/>
<dbReference type="PANTHER" id="PTHR10339">
    <property type="entry name" value="ADP-RIBOSYLTRANSFERASE"/>
    <property type="match status" value="1"/>
</dbReference>
<organism evidence="8 9">
    <name type="scientific">Xiphophorus maculatus</name>
    <name type="common">Southern platyfish</name>
    <name type="synonym">Platypoecilus maculatus</name>
    <dbReference type="NCBI Taxonomy" id="8083"/>
    <lineage>
        <taxon>Eukaryota</taxon>
        <taxon>Metazoa</taxon>
        <taxon>Chordata</taxon>
        <taxon>Craniata</taxon>
        <taxon>Vertebrata</taxon>
        <taxon>Euteleostomi</taxon>
        <taxon>Actinopterygii</taxon>
        <taxon>Neopterygii</taxon>
        <taxon>Teleostei</taxon>
        <taxon>Neoteleostei</taxon>
        <taxon>Acanthomorphata</taxon>
        <taxon>Ovalentaria</taxon>
        <taxon>Atherinomorphae</taxon>
        <taxon>Cyprinodontiformes</taxon>
        <taxon>Poeciliidae</taxon>
        <taxon>Poeciliinae</taxon>
        <taxon>Xiphophorus</taxon>
    </lineage>
</organism>
<dbReference type="GO" id="GO:0003950">
    <property type="term" value="F:NAD+ poly-ADP-ribosyltransferase activity"/>
    <property type="evidence" value="ECO:0007669"/>
    <property type="project" value="TreeGrafter"/>
</dbReference>
<keyword evidence="7" id="KW-0520">NAD</keyword>
<evidence type="ECO:0000256" key="2">
    <source>
        <dbReference type="ARBA" id="ARBA00022676"/>
    </source>
</evidence>
<feature type="chain" id="PRO_5017104714" description="NAD(P)(+)--arginine ADP-ribosyltransferase" evidence="7">
    <location>
        <begin position="24"/>
        <end position="264"/>
    </location>
</feature>
<comment type="similarity">
    <text evidence="1 7">Belongs to the Arg-specific ADP-ribosyltransferase family.</text>
</comment>
<dbReference type="eggNOG" id="ENOG502QUE9">
    <property type="taxonomic scope" value="Eukaryota"/>
</dbReference>
<dbReference type="Proteomes" id="UP000002852">
    <property type="component" value="Unassembled WGS sequence"/>
</dbReference>
<reference evidence="9" key="1">
    <citation type="submission" date="2012-01" db="EMBL/GenBank/DDBJ databases">
        <authorList>
            <person name="Walter R."/>
            <person name="Schartl M."/>
            <person name="Warren W."/>
        </authorList>
    </citation>
    <scope>NUCLEOTIDE SEQUENCE [LARGE SCALE GENOMIC DNA]</scope>
    <source>
        <strain evidence="9">JP 163 A</strain>
    </source>
</reference>
<reference evidence="8" key="4">
    <citation type="submission" date="2025-09" db="UniProtKB">
        <authorList>
            <consortium name="Ensembl"/>
        </authorList>
    </citation>
    <scope>IDENTIFICATION</scope>
    <source>
        <strain evidence="8">JP 163 A</strain>
    </source>
</reference>
<dbReference type="PANTHER" id="PTHR10339:SF29">
    <property type="entry name" value="NAD(P)(+)--ARGININE ADP-RIBOSYLTRANSFERASE"/>
    <property type="match status" value="1"/>
</dbReference>
<evidence type="ECO:0000256" key="6">
    <source>
        <dbReference type="ARBA" id="ARBA00047597"/>
    </source>
</evidence>
<keyword evidence="4" id="KW-0548">Nucleotidyltransferase</keyword>
<reference evidence="8" key="3">
    <citation type="submission" date="2025-08" db="UniProtKB">
        <authorList>
            <consortium name="Ensembl"/>
        </authorList>
    </citation>
    <scope>IDENTIFICATION</scope>
    <source>
        <strain evidence="8">JP 163 A</strain>
    </source>
</reference>
<dbReference type="AlphaFoldDB" id="M3ZTI3"/>
<dbReference type="FunFam" id="3.90.176.10:FF:000003">
    <property type="entry name" value="NAD(P)(+)--arginine ADP-ribosyltransferase"/>
    <property type="match status" value="1"/>
</dbReference>
<dbReference type="PRINTS" id="PR00970">
    <property type="entry name" value="RIBTRNSFRASE"/>
</dbReference>
<dbReference type="PROSITE" id="PS51996">
    <property type="entry name" value="TR_MART"/>
    <property type="match status" value="1"/>
</dbReference>